<evidence type="ECO:0000256" key="1">
    <source>
        <dbReference type="SAM" id="MobiDB-lite"/>
    </source>
</evidence>
<reference evidence="2 3" key="1">
    <citation type="submission" date="2023-02" db="EMBL/GenBank/DDBJ databases">
        <title>LHISI_Scaffold_Assembly.</title>
        <authorList>
            <person name="Stuart O.P."/>
            <person name="Cleave R."/>
            <person name="Magrath M.J.L."/>
            <person name="Mikheyev A.S."/>
        </authorList>
    </citation>
    <scope>NUCLEOTIDE SEQUENCE [LARGE SCALE GENOMIC DNA]</scope>
    <source>
        <strain evidence="2">Daus_M_001</strain>
        <tissue evidence="2">Leg muscle</tissue>
    </source>
</reference>
<protein>
    <submittedName>
        <fullName evidence="2">Uncharacterized protein</fullName>
    </submittedName>
</protein>
<evidence type="ECO:0000313" key="3">
    <source>
        <dbReference type="Proteomes" id="UP001159363"/>
    </source>
</evidence>
<evidence type="ECO:0000313" key="2">
    <source>
        <dbReference type="EMBL" id="KAJ8872589.1"/>
    </source>
</evidence>
<sequence length="124" mass="13285">MDEVKPSHSLMAFTQHPMKGGDCASVYDAVLHPETLGEPTLKNNFVAPSPRATQSRDTGSGILISSGIRRDEKAKKSSVGVSGAIYKNSSSQFAPDWKNSQGRTFYGSPKFDAPLLQNQGATVV</sequence>
<feature type="region of interest" description="Disordered" evidence="1">
    <location>
        <begin position="39"/>
        <end position="80"/>
    </location>
</feature>
<dbReference type="Proteomes" id="UP001159363">
    <property type="component" value="Chromosome 10"/>
</dbReference>
<proteinExistence type="predicted"/>
<name>A0ABQ9GKQ0_9NEOP</name>
<organism evidence="2 3">
    <name type="scientific">Dryococelus australis</name>
    <dbReference type="NCBI Taxonomy" id="614101"/>
    <lineage>
        <taxon>Eukaryota</taxon>
        <taxon>Metazoa</taxon>
        <taxon>Ecdysozoa</taxon>
        <taxon>Arthropoda</taxon>
        <taxon>Hexapoda</taxon>
        <taxon>Insecta</taxon>
        <taxon>Pterygota</taxon>
        <taxon>Neoptera</taxon>
        <taxon>Polyneoptera</taxon>
        <taxon>Phasmatodea</taxon>
        <taxon>Verophasmatodea</taxon>
        <taxon>Anareolatae</taxon>
        <taxon>Phasmatidae</taxon>
        <taxon>Eurycanthinae</taxon>
        <taxon>Dryococelus</taxon>
    </lineage>
</organism>
<comment type="caution">
    <text evidence="2">The sequence shown here is derived from an EMBL/GenBank/DDBJ whole genome shotgun (WGS) entry which is preliminary data.</text>
</comment>
<accession>A0ABQ9GKQ0</accession>
<dbReference type="EMBL" id="JARBHB010000011">
    <property type="protein sequence ID" value="KAJ8872589.1"/>
    <property type="molecule type" value="Genomic_DNA"/>
</dbReference>
<gene>
    <name evidence="2" type="ORF">PR048_026195</name>
</gene>
<keyword evidence="3" id="KW-1185">Reference proteome</keyword>